<proteinExistence type="predicted"/>
<feature type="compositionally biased region" description="Polar residues" evidence="1">
    <location>
        <begin position="725"/>
        <end position="752"/>
    </location>
</feature>
<feature type="compositionally biased region" description="Low complexity" evidence="1">
    <location>
        <begin position="703"/>
        <end position="716"/>
    </location>
</feature>
<dbReference type="Proteomes" id="UP000583929">
    <property type="component" value="Unassembled WGS sequence"/>
</dbReference>
<feature type="region of interest" description="Disordered" evidence="1">
    <location>
        <begin position="965"/>
        <end position="1001"/>
    </location>
</feature>
<feature type="compositionally biased region" description="Basic and acidic residues" evidence="1">
    <location>
        <begin position="189"/>
        <end position="204"/>
    </location>
</feature>
<evidence type="ECO:0000256" key="1">
    <source>
        <dbReference type="SAM" id="MobiDB-lite"/>
    </source>
</evidence>
<name>A0A7J6GHD7_CANSA</name>
<feature type="region of interest" description="Disordered" evidence="1">
    <location>
        <begin position="154"/>
        <end position="204"/>
    </location>
</feature>
<feature type="region of interest" description="Disordered" evidence="1">
    <location>
        <begin position="703"/>
        <end position="762"/>
    </location>
</feature>
<dbReference type="PANTHER" id="PTHR36034">
    <property type="entry name" value="EXPRESSED PROTEIN"/>
    <property type="match status" value="1"/>
</dbReference>
<feature type="compositionally biased region" description="Polar residues" evidence="1">
    <location>
        <begin position="933"/>
        <end position="947"/>
    </location>
</feature>
<evidence type="ECO:0000313" key="2">
    <source>
        <dbReference type="EMBL" id="KAF4382346.1"/>
    </source>
</evidence>
<protein>
    <submittedName>
        <fullName evidence="2">Uncharacterized protein</fullName>
    </submittedName>
</protein>
<feature type="region of interest" description="Disordered" evidence="1">
    <location>
        <begin position="1261"/>
        <end position="1323"/>
    </location>
</feature>
<feature type="compositionally biased region" description="Polar residues" evidence="1">
    <location>
        <begin position="375"/>
        <end position="389"/>
    </location>
</feature>
<dbReference type="PANTHER" id="PTHR36034:SF2">
    <property type="entry name" value="EXPRESSED PROTEIN"/>
    <property type="match status" value="1"/>
</dbReference>
<feature type="compositionally biased region" description="Low complexity" evidence="1">
    <location>
        <begin position="1261"/>
        <end position="1274"/>
    </location>
</feature>
<gene>
    <name evidence="2" type="ORF">G4B88_011298</name>
</gene>
<keyword evidence="3" id="KW-1185">Reference proteome</keyword>
<feature type="non-terminal residue" evidence="2">
    <location>
        <position position="1387"/>
    </location>
</feature>
<reference evidence="2 3" key="1">
    <citation type="journal article" date="2020" name="bioRxiv">
        <title>Sequence and annotation of 42 cannabis genomes reveals extensive copy number variation in cannabinoid synthesis and pathogen resistance genes.</title>
        <authorList>
            <person name="Mckernan K.J."/>
            <person name="Helbert Y."/>
            <person name="Kane L.T."/>
            <person name="Ebling H."/>
            <person name="Zhang L."/>
            <person name="Liu B."/>
            <person name="Eaton Z."/>
            <person name="Mclaughlin S."/>
            <person name="Kingan S."/>
            <person name="Baybayan P."/>
            <person name="Concepcion G."/>
            <person name="Jordan M."/>
            <person name="Riva A."/>
            <person name="Barbazuk W."/>
            <person name="Harkins T."/>
        </authorList>
    </citation>
    <scope>NUCLEOTIDE SEQUENCE [LARGE SCALE GENOMIC DNA]</scope>
    <source>
        <strain evidence="3">cv. Jamaican Lion 4</strain>
        <tissue evidence="2">Leaf</tissue>
    </source>
</reference>
<feature type="region of interest" description="Disordered" evidence="1">
    <location>
        <begin position="922"/>
        <end position="947"/>
    </location>
</feature>
<feature type="compositionally biased region" description="Low complexity" evidence="1">
    <location>
        <begin position="1"/>
        <end position="19"/>
    </location>
</feature>
<dbReference type="EMBL" id="JAATIQ010000101">
    <property type="protein sequence ID" value="KAF4382346.1"/>
    <property type="molecule type" value="Genomic_DNA"/>
</dbReference>
<organism evidence="2 3">
    <name type="scientific">Cannabis sativa</name>
    <name type="common">Hemp</name>
    <name type="synonym">Marijuana</name>
    <dbReference type="NCBI Taxonomy" id="3483"/>
    <lineage>
        <taxon>Eukaryota</taxon>
        <taxon>Viridiplantae</taxon>
        <taxon>Streptophyta</taxon>
        <taxon>Embryophyta</taxon>
        <taxon>Tracheophyta</taxon>
        <taxon>Spermatophyta</taxon>
        <taxon>Magnoliopsida</taxon>
        <taxon>eudicotyledons</taxon>
        <taxon>Gunneridae</taxon>
        <taxon>Pentapetalae</taxon>
        <taxon>rosids</taxon>
        <taxon>fabids</taxon>
        <taxon>Rosales</taxon>
        <taxon>Cannabaceae</taxon>
        <taxon>Cannabis</taxon>
    </lineage>
</organism>
<feature type="compositionally biased region" description="Polar residues" evidence="1">
    <location>
        <begin position="1283"/>
        <end position="1311"/>
    </location>
</feature>
<evidence type="ECO:0000313" key="3">
    <source>
        <dbReference type="Proteomes" id="UP000583929"/>
    </source>
</evidence>
<feature type="region of interest" description="Disordered" evidence="1">
    <location>
        <begin position="407"/>
        <end position="443"/>
    </location>
</feature>
<feature type="region of interest" description="Disordered" evidence="1">
    <location>
        <begin position="362"/>
        <end position="389"/>
    </location>
</feature>
<comment type="caution">
    <text evidence="2">The sequence shown here is derived from an EMBL/GenBank/DDBJ whole genome shotgun (WGS) entry which is preliminary data.</text>
</comment>
<sequence>MKINTQNNQTAAAADQVTVRESTAETHRIPKPTASLEALIADDPYRRYSALEDHDKEIEDFGGEKASIAVSDAKKDSIVSKHSDVSEEEGWITIPYKELSDNWNDAPDIKSLCILDRSFVFPGEQVHILACLSACKKDTEIITPFKVAAVMSKNGMGKSPEKQNGNLEDEKSEKLPGNQDVGPQNGENLSKEEQDSKKDVSTSESLLRLEDHKRRTELLLQRFEKSHYFVRIAESGEPLWSKKSALDKSSESSETDSQRLNNEDVSRLSAVIDKGNFNPTASGGVARNTVKCCSLSNGDLVVLLQVNVGVEFLKNPVLEILQFEKYNDKDLISENQTNAASVDQDPCGDLLKWLLPLDNTLPPPARPLSPPISSNTGFGSTAQKSNLTSSSGSQLFSFGNFRSYSMSSLPQNSTPPPASVKSSGAKPSFNPEDWDQYSSQKLRKSQKTDAEELLSFRGVSLERERFSVRCGLEGIYMPGRRWTRKLEIIQPVEIHSFAADCNTDDLLCVQIKNVTPAHAPDIVVYIDAITIVFEEASKGGQPLSLPITCIEAGTDHSLPNLALRRGEEHSFILKPATSLWRSIKANGEKSTQSSQLPTGITSSLHLSQTVEGKRKVFTADQYAIMVSCRCNYSESRMFFKQPTSWRPRISRDLMITVASEMSGQHRPNGGSYQLPVQVLTLQASNLTSEDLTLTVLAPASFTSPPSVVSLNSSPTSPRSPFISFPENTSSNGDKRFSTVQRLSSAPASSGNQKLDDHSGARSASFNELASHRSDIIPSSSVGCTHLWLQSRVPLGCVPSHSTATIKLELLPLTDGIITLDTLQIDVKEKETVIFVDVPQCKHQLASRLAASLEICIEVKVLLQVNVGVEFLKNPVLEILQFEKYNDKDLISENQTNATSVDQDPCGDLLKWLLPLDNTLPPPARPLSPPISSNTGFGSTAQKSNLTSSSGSQLFSFGNFRSYSMSSLPQNSTPPPASVKSSGSKPSFNPEDWDQYSSQKLRKSQKTDAEELLSFRGVSLERERFSVRCGLEGIYMPGRRWTRKLEIIQPVEIHSFAADCNTDDLLCVQIKNVTPAHAPDIVVYIDAIAIVFEEASKGGQPLSLPITCIEAGTDHSLPNLALRRGEEHSFILKPATSLWRSIKANGEKSTQSSQLPTGITSSLHLSQTVEGKRKVFTADQYAIMVSCRCNYSESRMFFKQPTSWRPRISRDLMITVASEMSGQHRPNGGSYQLPVQVLTLQASNLTSEDLTLTVLAPASFTSPPSVVSLNSSPTSPRSPFISFPENTSSNGDKRFSTVQRLSSAPASSGNQKLNDHSGARSASFNELASPRSDIIPSSSVGCTHLWLQSRVPLGCVPSHSTATIKLELLPLTDGIITLDTLQIDVKEK</sequence>
<feature type="region of interest" description="Disordered" evidence="1">
    <location>
        <begin position="241"/>
        <end position="264"/>
    </location>
</feature>
<accession>A0A7J6GHD7</accession>
<feature type="region of interest" description="Disordered" evidence="1">
    <location>
        <begin position="1"/>
        <end position="27"/>
    </location>
</feature>